<dbReference type="PANTHER" id="PTHR11002">
    <property type="entry name" value="CARBONIC ANHYDRASE"/>
    <property type="match status" value="1"/>
</dbReference>
<dbReference type="Gene3D" id="3.40.1050.10">
    <property type="entry name" value="Carbonic anhydrase"/>
    <property type="match status" value="1"/>
</dbReference>
<comment type="cofactor">
    <cofactor evidence="7">
        <name>Zn(2+)</name>
        <dbReference type="ChEBI" id="CHEBI:29105"/>
    </cofactor>
    <text evidence="7">Binds 1 zinc ion per subunit.</text>
</comment>
<accession>A0A7J7MD73</accession>
<evidence type="ECO:0000256" key="5">
    <source>
        <dbReference type="ARBA" id="ARBA00023239"/>
    </source>
</evidence>
<keyword evidence="10" id="KW-1185">Reference proteome</keyword>
<keyword evidence="4 7" id="KW-0862">Zinc</keyword>
<dbReference type="CDD" id="cd00884">
    <property type="entry name" value="beta_CA_cladeB"/>
    <property type="match status" value="1"/>
</dbReference>
<dbReference type="EMBL" id="JACGCM010001604">
    <property type="protein sequence ID" value="KAF6152831.1"/>
    <property type="molecule type" value="Genomic_DNA"/>
</dbReference>
<name>A0A7J7MD73_9MAGN</name>
<comment type="function">
    <text evidence="1 8">Reversible hydration of carbon dioxide.</text>
</comment>
<dbReference type="GO" id="GO:0004089">
    <property type="term" value="F:carbonate dehydratase activity"/>
    <property type="evidence" value="ECO:0007669"/>
    <property type="project" value="UniProtKB-UniRule"/>
</dbReference>
<keyword evidence="7" id="KW-0479">Metal-binding</keyword>
<gene>
    <name evidence="9" type="ORF">GIB67_025849</name>
</gene>
<reference evidence="9 10" key="1">
    <citation type="journal article" date="2020" name="IScience">
        <title>Genome Sequencing of the Endangered Kingdonia uniflora (Circaeasteraceae, Ranunculales) Reveals Potential Mechanisms of Evolutionary Specialization.</title>
        <authorList>
            <person name="Sun Y."/>
            <person name="Deng T."/>
            <person name="Zhang A."/>
            <person name="Moore M.J."/>
            <person name="Landis J.B."/>
            <person name="Lin N."/>
            <person name="Zhang H."/>
            <person name="Zhang X."/>
            <person name="Huang J."/>
            <person name="Zhang X."/>
            <person name="Sun H."/>
            <person name="Wang H."/>
        </authorList>
    </citation>
    <scope>NUCLEOTIDE SEQUENCE [LARGE SCALE GENOMIC DNA]</scope>
    <source>
        <strain evidence="9">TB1705</strain>
        <tissue evidence="9">Leaf</tissue>
    </source>
</reference>
<sequence length="306" mass="34280">MAAFKLSLVVSNDNFSSLNSSFGSVGTNKGICGSLVKLKRIENTNWRFPTSVKKNPYLRLEASRDSLTLTQKPEVQKMEKKEGSDDLFDEIKDRFLSFKKSKYLENSKHFQNLAQAQAPKFMVIACVDSRVCPSNILGFQPGEAFIVRNVANLVPPLEKGPSETNAALEFAVTSLEVENIFVMGHSCCGGIRALMSMEDEGDSSSFIRNWVVISKNVKISTKASAGNLDFDQQCRHCEKESVNRSLVNLLSYPWLEERVSKGVLSIHGGYYDFINCTFEKWTLDYKGSTTGKECTKYAIKDRAIWS</sequence>
<feature type="binding site" evidence="7">
    <location>
        <position position="188"/>
    </location>
    <ligand>
        <name>Zn(2+)</name>
        <dbReference type="ChEBI" id="CHEBI:29105"/>
    </ligand>
</feature>
<dbReference type="Pfam" id="PF00484">
    <property type="entry name" value="Pro_CA"/>
    <property type="match status" value="1"/>
</dbReference>
<dbReference type="SUPFAM" id="SSF53056">
    <property type="entry name" value="beta-carbonic anhydrase, cab"/>
    <property type="match status" value="1"/>
</dbReference>
<dbReference type="SMART" id="SM00947">
    <property type="entry name" value="Pro_CA"/>
    <property type="match status" value="1"/>
</dbReference>
<evidence type="ECO:0000313" key="10">
    <source>
        <dbReference type="Proteomes" id="UP000541444"/>
    </source>
</evidence>
<dbReference type="InterPro" id="IPR045066">
    <property type="entry name" value="Beta_CA_cladeB"/>
</dbReference>
<dbReference type="GO" id="GO:0015976">
    <property type="term" value="P:carbon utilization"/>
    <property type="evidence" value="ECO:0007669"/>
    <property type="project" value="InterPro"/>
</dbReference>
<comment type="caution">
    <text evidence="9">The sequence shown here is derived from an EMBL/GenBank/DDBJ whole genome shotgun (WGS) entry which is preliminary data.</text>
</comment>
<dbReference type="OrthoDB" id="10248475at2759"/>
<dbReference type="PROSITE" id="PS00705">
    <property type="entry name" value="PROK_CO2_ANHYDRASE_2"/>
    <property type="match status" value="1"/>
</dbReference>
<feature type="binding site" evidence="7">
    <location>
        <position position="185"/>
    </location>
    <ligand>
        <name>Zn(2+)</name>
        <dbReference type="ChEBI" id="CHEBI:29105"/>
    </ligand>
</feature>
<feature type="binding site" evidence="7">
    <location>
        <position position="126"/>
    </location>
    <ligand>
        <name>Zn(2+)</name>
        <dbReference type="ChEBI" id="CHEBI:29105"/>
    </ligand>
</feature>
<dbReference type="PANTHER" id="PTHR11002:SF12">
    <property type="entry name" value="CARBONIC ANHYDRASE"/>
    <property type="match status" value="1"/>
</dbReference>
<evidence type="ECO:0000256" key="6">
    <source>
        <dbReference type="ARBA" id="ARBA00048348"/>
    </source>
</evidence>
<feature type="binding site" evidence="7">
    <location>
        <position position="128"/>
    </location>
    <ligand>
        <name>Zn(2+)</name>
        <dbReference type="ChEBI" id="CHEBI:29105"/>
    </ligand>
</feature>
<dbReference type="InterPro" id="IPR036874">
    <property type="entry name" value="Carbonic_anhydrase_sf"/>
</dbReference>
<dbReference type="InterPro" id="IPR015892">
    <property type="entry name" value="Carbonic_anhydrase_CS"/>
</dbReference>
<dbReference type="GO" id="GO:0008270">
    <property type="term" value="F:zinc ion binding"/>
    <property type="evidence" value="ECO:0007669"/>
    <property type="project" value="UniProtKB-UniRule"/>
</dbReference>
<evidence type="ECO:0000256" key="2">
    <source>
        <dbReference type="ARBA" id="ARBA00006217"/>
    </source>
</evidence>
<proteinExistence type="inferred from homology"/>
<dbReference type="AlphaFoldDB" id="A0A7J7MD73"/>
<comment type="catalytic activity">
    <reaction evidence="6 8">
        <text>hydrogencarbonate + H(+) = CO2 + H2O</text>
        <dbReference type="Rhea" id="RHEA:10748"/>
        <dbReference type="ChEBI" id="CHEBI:15377"/>
        <dbReference type="ChEBI" id="CHEBI:15378"/>
        <dbReference type="ChEBI" id="CHEBI:16526"/>
        <dbReference type="ChEBI" id="CHEBI:17544"/>
        <dbReference type="EC" id="4.2.1.1"/>
    </reaction>
</comment>
<evidence type="ECO:0000256" key="4">
    <source>
        <dbReference type="ARBA" id="ARBA00022833"/>
    </source>
</evidence>
<evidence type="ECO:0000313" key="9">
    <source>
        <dbReference type="EMBL" id="KAF6152831.1"/>
    </source>
</evidence>
<protein>
    <recommendedName>
        <fullName evidence="3 8">Carbonic anhydrase</fullName>
        <ecNumber evidence="3 8">4.2.1.1</ecNumber>
    </recommendedName>
    <alternativeName>
        <fullName evidence="8">Carbonate dehydratase</fullName>
    </alternativeName>
</protein>
<dbReference type="Proteomes" id="UP000541444">
    <property type="component" value="Unassembled WGS sequence"/>
</dbReference>
<evidence type="ECO:0000256" key="3">
    <source>
        <dbReference type="ARBA" id="ARBA00012925"/>
    </source>
</evidence>
<dbReference type="InterPro" id="IPR001765">
    <property type="entry name" value="Carbonic_anhydrase"/>
</dbReference>
<evidence type="ECO:0000256" key="7">
    <source>
        <dbReference type="PIRSR" id="PIRSR601765-1"/>
    </source>
</evidence>
<keyword evidence="5 8" id="KW-0456">Lyase</keyword>
<comment type="similarity">
    <text evidence="2 8">Belongs to the beta-class carbonic anhydrase family.</text>
</comment>
<dbReference type="FunFam" id="3.40.1050.10:FF:000003">
    <property type="entry name" value="Carbonic anhydrase"/>
    <property type="match status" value="1"/>
</dbReference>
<evidence type="ECO:0000256" key="1">
    <source>
        <dbReference type="ARBA" id="ARBA00002904"/>
    </source>
</evidence>
<dbReference type="EC" id="4.2.1.1" evidence="3 8"/>
<organism evidence="9 10">
    <name type="scientific">Kingdonia uniflora</name>
    <dbReference type="NCBI Taxonomy" id="39325"/>
    <lineage>
        <taxon>Eukaryota</taxon>
        <taxon>Viridiplantae</taxon>
        <taxon>Streptophyta</taxon>
        <taxon>Embryophyta</taxon>
        <taxon>Tracheophyta</taxon>
        <taxon>Spermatophyta</taxon>
        <taxon>Magnoliopsida</taxon>
        <taxon>Ranunculales</taxon>
        <taxon>Circaeasteraceae</taxon>
        <taxon>Kingdonia</taxon>
    </lineage>
</organism>
<evidence type="ECO:0000256" key="8">
    <source>
        <dbReference type="RuleBase" id="RU003956"/>
    </source>
</evidence>